<dbReference type="InterPro" id="IPR011006">
    <property type="entry name" value="CheY-like_superfamily"/>
</dbReference>
<dbReference type="SUPFAM" id="SSF46894">
    <property type="entry name" value="C-terminal effector domain of the bipartite response regulators"/>
    <property type="match status" value="1"/>
</dbReference>
<feature type="DNA-binding region" description="OmpR/PhoB-type" evidence="3">
    <location>
        <begin position="129"/>
        <end position="227"/>
    </location>
</feature>
<dbReference type="PROSITE" id="PS50110">
    <property type="entry name" value="RESPONSE_REGULATORY"/>
    <property type="match status" value="1"/>
</dbReference>
<dbReference type="CDD" id="cd00383">
    <property type="entry name" value="trans_reg_C"/>
    <property type="match status" value="1"/>
</dbReference>
<evidence type="ECO:0000256" key="2">
    <source>
        <dbReference type="PROSITE-ProRule" id="PRU00169"/>
    </source>
</evidence>
<dbReference type="InterPro" id="IPR001867">
    <property type="entry name" value="OmpR/PhoB-type_DNA-bd"/>
</dbReference>
<comment type="caution">
    <text evidence="6">The sequence shown here is derived from an EMBL/GenBank/DDBJ whole genome shotgun (WGS) entry which is preliminary data.</text>
</comment>
<accession>A0ABT7JPY5</accession>
<dbReference type="Gene3D" id="6.10.250.690">
    <property type="match status" value="1"/>
</dbReference>
<dbReference type="EMBL" id="JARFYM010000002">
    <property type="protein sequence ID" value="MDL2397820.1"/>
    <property type="molecule type" value="Genomic_DNA"/>
</dbReference>
<protein>
    <submittedName>
        <fullName evidence="6">Response regulator</fullName>
    </submittedName>
</protein>
<feature type="domain" description="OmpR/PhoB-type" evidence="5">
    <location>
        <begin position="129"/>
        <end position="227"/>
    </location>
</feature>
<keyword evidence="7" id="KW-1185">Reference proteome</keyword>
<keyword evidence="2" id="KW-0597">Phosphoprotein</keyword>
<dbReference type="PROSITE" id="PS51755">
    <property type="entry name" value="OMPR_PHOB"/>
    <property type="match status" value="1"/>
</dbReference>
<dbReference type="PANTHER" id="PTHR48111:SF59">
    <property type="entry name" value="TRANSCRIPTIONAL REGULATORY PROTEIN BAER"/>
    <property type="match status" value="1"/>
</dbReference>
<evidence type="ECO:0000256" key="1">
    <source>
        <dbReference type="ARBA" id="ARBA00023125"/>
    </source>
</evidence>
<dbReference type="Pfam" id="PF00486">
    <property type="entry name" value="Trans_reg_C"/>
    <property type="match status" value="1"/>
</dbReference>
<feature type="domain" description="Response regulatory" evidence="4">
    <location>
        <begin position="4"/>
        <end position="117"/>
    </location>
</feature>
<dbReference type="SUPFAM" id="SSF52172">
    <property type="entry name" value="CheY-like"/>
    <property type="match status" value="1"/>
</dbReference>
<dbReference type="SMART" id="SM00448">
    <property type="entry name" value="REC"/>
    <property type="match status" value="1"/>
</dbReference>
<dbReference type="Gene3D" id="1.10.10.10">
    <property type="entry name" value="Winged helix-like DNA-binding domain superfamily/Winged helix DNA-binding domain"/>
    <property type="match status" value="1"/>
</dbReference>
<evidence type="ECO:0000313" key="7">
    <source>
        <dbReference type="Proteomes" id="UP001172645"/>
    </source>
</evidence>
<reference evidence="6" key="1">
    <citation type="submission" date="2023-06" db="EMBL/GenBank/DDBJ databases">
        <title>Phylogenetic Diversity of Rhizobium strains.</title>
        <authorList>
            <person name="Moura F.T."/>
            <person name="Helene L.C.F."/>
            <person name="Hungria M."/>
        </authorList>
    </citation>
    <scope>NUCLEOTIDE SEQUENCE</scope>
    <source>
        <strain evidence="6">CCGE526</strain>
    </source>
</reference>
<dbReference type="InterPro" id="IPR001789">
    <property type="entry name" value="Sig_transdc_resp-reg_receiver"/>
</dbReference>
<dbReference type="SMART" id="SM00862">
    <property type="entry name" value="Trans_reg_C"/>
    <property type="match status" value="1"/>
</dbReference>
<dbReference type="RefSeq" id="WP_285866615.1">
    <property type="nucleotide sequence ID" value="NZ_JARFYM010000002.1"/>
</dbReference>
<dbReference type="PANTHER" id="PTHR48111">
    <property type="entry name" value="REGULATOR OF RPOS"/>
    <property type="match status" value="1"/>
</dbReference>
<evidence type="ECO:0000256" key="3">
    <source>
        <dbReference type="PROSITE-ProRule" id="PRU01091"/>
    </source>
</evidence>
<name>A0ABT7JPY5_9HYPH</name>
<dbReference type="InterPro" id="IPR016032">
    <property type="entry name" value="Sig_transdc_resp-reg_C-effctor"/>
</dbReference>
<dbReference type="InterPro" id="IPR036388">
    <property type="entry name" value="WH-like_DNA-bd_sf"/>
</dbReference>
<dbReference type="InterPro" id="IPR039420">
    <property type="entry name" value="WalR-like"/>
</dbReference>
<evidence type="ECO:0000259" key="4">
    <source>
        <dbReference type="PROSITE" id="PS50110"/>
    </source>
</evidence>
<gene>
    <name evidence="6" type="ORF">PY649_02850</name>
</gene>
<evidence type="ECO:0000259" key="5">
    <source>
        <dbReference type="PROSITE" id="PS51755"/>
    </source>
</evidence>
<proteinExistence type="predicted"/>
<feature type="modified residue" description="4-aspartylphosphate" evidence="2">
    <location>
        <position position="53"/>
    </location>
</feature>
<evidence type="ECO:0000313" key="6">
    <source>
        <dbReference type="EMBL" id="MDL2397820.1"/>
    </source>
</evidence>
<dbReference type="Pfam" id="PF00072">
    <property type="entry name" value="Response_reg"/>
    <property type="match status" value="1"/>
</dbReference>
<keyword evidence="1 3" id="KW-0238">DNA-binding</keyword>
<sequence>MPQRILIVDDEPHIRDVISFALERAGMTISTARNGTEAMMAFRRGDIDLIILDVGMPEMDGLEVCRQIRRTSGLPILFLSARDEEIDRIIGLEIGGDDYVTKPFSPRELVARVKAILKRMDTSASKTELPVLSHGPIRLDRDGHVVTIHGNEVGLTGLEFSILAALLGRPNMVFSREQLMTAAYGTGIYVADRTIDSHIRNIRAKFATAGCDGVVATVHGVGFRFNAGLFNPNANERV</sequence>
<dbReference type="Proteomes" id="UP001172645">
    <property type="component" value="Unassembled WGS sequence"/>
</dbReference>
<organism evidence="6 7">
    <name type="scientific">Rhizobium mayense</name>
    <dbReference type="NCBI Taxonomy" id="1312184"/>
    <lineage>
        <taxon>Bacteria</taxon>
        <taxon>Pseudomonadati</taxon>
        <taxon>Pseudomonadota</taxon>
        <taxon>Alphaproteobacteria</taxon>
        <taxon>Hyphomicrobiales</taxon>
        <taxon>Rhizobiaceae</taxon>
        <taxon>Rhizobium/Agrobacterium group</taxon>
        <taxon>Rhizobium</taxon>
    </lineage>
</organism>
<dbReference type="Gene3D" id="3.40.50.2300">
    <property type="match status" value="1"/>
</dbReference>